<evidence type="ECO:0000256" key="7">
    <source>
        <dbReference type="ARBA" id="ARBA00022619"/>
    </source>
</evidence>
<gene>
    <name evidence="13" type="ORF">SAMN02745180_02838</name>
</gene>
<evidence type="ECO:0000256" key="10">
    <source>
        <dbReference type="NCBIfam" id="TIGR00187"/>
    </source>
</evidence>
<dbReference type="GO" id="GO:0009231">
    <property type="term" value="P:riboflavin biosynthetic process"/>
    <property type="evidence" value="ECO:0007669"/>
    <property type="project" value="UniProtKB-KW"/>
</dbReference>
<protein>
    <recommendedName>
        <fullName evidence="6 10">Riboflavin synthase</fullName>
        <ecNumber evidence="5 10">2.5.1.9</ecNumber>
    </recommendedName>
</protein>
<dbReference type="CDD" id="cd00402">
    <property type="entry name" value="Riboflavin_synthase_like"/>
    <property type="match status" value="1"/>
</dbReference>
<dbReference type="Gene3D" id="2.40.30.20">
    <property type="match status" value="2"/>
</dbReference>
<evidence type="ECO:0000256" key="9">
    <source>
        <dbReference type="ARBA" id="ARBA00022737"/>
    </source>
</evidence>
<feature type="domain" description="Lumazine-binding" evidence="12">
    <location>
        <begin position="1"/>
        <end position="96"/>
    </location>
</feature>
<keyword evidence="14" id="KW-1185">Reference proteome</keyword>
<evidence type="ECO:0000256" key="2">
    <source>
        <dbReference type="ARBA" id="ARBA00002803"/>
    </source>
</evidence>
<dbReference type="GO" id="GO:0004746">
    <property type="term" value="F:riboflavin synthase activity"/>
    <property type="evidence" value="ECO:0007669"/>
    <property type="project" value="UniProtKB-UniRule"/>
</dbReference>
<keyword evidence="7" id="KW-0686">Riboflavin biosynthesis</keyword>
<keyword evidence="9" id="KW-0677">Repeat</keyword>
<dbReference type="InterPro" id="IPR026017">
    <property type="entry name" value="Lumazine-bd_dom"/>
</dbReference>
<sequence length="215" mass="23801">MFTGLVEEVGKVLDIVNENKIWTITFECKKIVENISIGDSIAVNGVCLTVNEFDENLFKANVMAETIRKTNLGFLKSGSLVNLERALKIGDRLGGHVVSGHIDGTGAIKEFKSEGNAIWISVVAPKEILKYIVYKGSVAIDGVSLTVGYVDEEMFKVSIIPHTKESTALNKKNIKDLVNIECDVIGKYVERFLQSGKKESESKIDRDFLRENGFI</sequence>
<dbReference type="FunFam" id="2.40.30.20:FF:000003">
    <property type="entry name" value="Riboflavin synthase, alpha subunit"/>
    <property type="match status" value="1"/>
</dbReference>
<dbReference type="NCBIfam" id="TIGR00187">
    <property type="entry name" value="ribE"/>
    <property type="match status" value="1"/>
</dbReference>
<evidence type="ECO:0000259" key="12">
    <source>
        <dbReference type="PROSITE" id="PS51177"/>
    </source>
</evidence>
<keyword evidence="8" id="KW-0808">Transferase</keyword>
<comment type="function">
    <text evidence="2">Catalyzes the dismutation of two molecules of 6,7-dimethyl-8-ribityllumazine, resulting in the formation of riboflavin and 5-amino-6-(D-ribitylamino)uracil.</text>
</comment>
<feature type="repeat" description="Lumazine-binding" evidence="11">
    <location>
        <begin position="1"/>
        <end position="96"/>
    </location>
</feature>
<dbReference type="FunFam" id="2.40.30.20:FF:000004">
    <property type="entry name" value="Riboflavin synthase, alpha subunit"/>
    <property type="match status" value="1"/>
</dbReference>
<feature type="domain" description="Lumazine-binding" evidence="12">
    <location>
        <begin position="97"/>
        <end position="193"/>
    </location>
</feature>
<dbReference type="OrthoDB" id="9788537at2"/>
<dbReference type="STRING" id="1123281.SAMN02745180_02838"/>
<dbReference type="PANTHER" id="PTHR21098">
    <property type="entry name" value="RIBOFLAVIN SYNTHASE ALPHA CHAIN"/>
    <property type="match status" value="1"/>
</dbReference>
<name>A0A1M5Z7U0_9FIRM</name>
<dbReference type="PIRSF" id="PIRSF000498">
    <property type="entry name" value="Riboflavin_syn_A"/>
    <property type="match status" value="1"/>
</dbReference>
<comment type="pathway">
    <text evidence="3">Cofactor biosynthesis; riboflavin biosynthesis; riboflavin from 2-hydroxy-3-oxobutyl phosphate and 5-amino-6-(D-ribitylamino)uracil: step 2/2.</text>
</comment>
<evidence type="ECO:0000256" key="1">
    <source>
        <dbReference type="ARBA" id="ARBA00000968"/>
    </source>
</evidence>
<evidence type="ECO:0000256" key="3">
    <source>
        <dbReference type="ARBA" id="ARBA00004887"/>
    </source>
</evidence>
<dbReference type="NCBIfam" id="NF006767">
    <property type="entry name" value="PRK09289.1"/>
    <property type="match status" value="1"/>
</dbReference>
<dbReference type="Pfam" id="PF00677">
    <property type="entry name" value="Lum_binding"/>
    <property type="match status" value="2"/>
</dbReference>
<evidence type="ECO:0000313" key="13">
    <source>
        <dbReference type="EMBL" id="SHI20300.1"/>
    </source>
</evidence>
<evidence type="ECO:0000256" key="4">
    <source>
        <dbReference type="ARBA" id="ARBA00011233"/>
    </source>
</evidence>
<dbReference type="RefSeq" id="WP_072745431.1">
    <property type="nucleotide sequence ID" value="NZ_FQXR01000023.1"/>
</dbReference>
<dbReference type="InterPro" id="IPR023366">
    <property type="entry name" value="ATP_synth_asu-like_sf"/>
</dbReference>
<accession>A0A1M5Z7U0</accession>
<dbReference type="NCBIfam" id="NF009566">
    <property type="entry name" value="PRK13020.1"/>
    <property type="match status" value="1"/>
</dbReference>
<dbReference type="PROSITE" id="PS51177">
    <property type="entry name" value="LUMAZINE_BIND"/>
    <property type="match status" value="2"/>
</dbReference>
<evidence type="ECO:0000256" key="6">
    <source>
        <dbReference type="ARBA" id="ARBA00013950"/>
    </source>
</evidence>
<evidence type="ECO:0000256" key="5">
    <source>
        <dbReference type="ARBA" id="ARBA00012827"/>
    </source>
</evidence>
<dbReference type="AlphaFoldDB" id="A0A1M5Z7U0"/>
<dbReference type="EMBL" id="FQXR01000023">
    <property type="protein sequence ID" value="SHI20300.1"/>
    <property type="molecule type" value="Genomic_DNA"/>
</dbReference>
<reference evidence="13 14" key="1">
    <citation type="submission" date="2016-11" db="EMBL/GenBank/DDBJ databases">
        <authorList>
            <person name="Jaros S."/>
            <person name="Januszkiewicz K."/>
            <person name="Wedrychowicz H."/>
        </authorList>
    </citation>
    <scope>NUCLEOTIDE SEQUENCE [LARGE SCALE GENOMIC DNA]</scope>
    <source>
        <strain evidence="13 14">DSM 13106</strain>
    </source>
</reference>
<dbReference type="InterPro" id="IPR001783">
    <property type="entry name" value="Lumazine-bd"/>
</dbReference>
<feature type="repeat" description="Lumazine-binding" evidence="11">
    <location>
        <begin position="97"/>
        <end position="193"/>
    </location>
</feature>
<dbReference type="Proteomes" id="UP000184389">
    <property type="component" value="Unassembled WGS sequence"/>
</dbReference>
<evidence type="ECO:0000256" key="11">
    <source>
        <dbReference type="PROSITE-ProRule" id="PRU00524"/>
    </source>
</evidence>
<evidence type="ECO:0000313" key="14">
    <source>
        <dbReference type="Proteomes" id="UP000184389"/>
    </source>
</evidence>
<dbReference type="SUPFAM" id="SSF63380">
    <property type="entry name" value="Riboflavin synthase domain-like"/>
    <property type="match status" value="2"/>
</dbReference>
<proteinExistence type="predicted"/>
<comment type="subunit">
    <text evidence="4">Homotrimer.</text>
</comment>
<dbReference type="InterPro" id="IPR017938">
    <property type="entry name" value="Riboflavin_synthase-like_b-brl"/>
</dbReference>
<evidence type="ECO:0000256" key="8">
    <source>
        <dbReference type="ARBA" id="ARBA00022679"/>
    </source>
</evidence>
<organism evidence="13 14">
    <name type="scientific">Sporanaerobacter acetigenes DSM 13106</name>
    <dbReference type="NCBI Taxonomy" id="1123281"/>
    <lineage>
        <taxon>Bacteria</taxon>
        <taxon>Bacillati</taxon>
        <taxon>Bacillota</taxon>
        <taxon>Tissierellia</taxon>
        <taxon>Tissierellales</taxon>
        <taxon>Sporanaerobacteraceae</taxon>
        <taxon>Sporanaerobacter</taxon>
    </lineage>
</organism>
<dbReference type="PANTHER" id="PTHR21098:SF12">
    <property type="entry name" value="RIBOFLAVIN SYNTHASE"/>
    <property type="match status" value="1"/>
</dbReference>
<comment type="catalytic activity">
    <reaction evidence="1">
        <text>2 6,7-dimethyl-8-(1-D-ribityl)lumazine + H(+) = 5-amino-6-(D-ribitylamino)uracil + riboflavin</text>
        <dbReference type="Rhea" id="RHEA:20772"/>
        <dbReference type="ChEBI" id="CHEBI:15378"/>
        <dbReference type="ChEBI" id="CHEBI:15934"/>
        <dbReference type="ChEBI" id="CHEBI:57986"/>
        <dbReference type="ChEBI" id="CHEBI:58201"/>
        <dbReference type="EC" id="2.5.1.9"/>
    </reaction>
</comment>
<dbReference type="EC" id="2.5.1.9" evidence="5 10"/>